<dbReference type="InterPro" id="IPR018736">
    <property type="entry name" value="DUF2279_periplasmic_lipo"/>
</dbReference>
<organism evidence="2 3">
    <name type="scientific">Pontibacter burrus</name>
    <dbReference type="NCBI Taxonomy" id="2704466"/>
    <lineage>
        <taxon>Bacteria</taxon>
        <taxon>Pseudomonadati</taxon>
        <taxon>Bacteroidota</taxon>
        <taxon>Cytophagia</taxon>
        <taxon>Cytophagales</taxon>
        <taxon>Hymenobacteraceae</taxon>
        <taxon>Pontibacter</taxon>
    </lineage>
</organism>
<gene>
    <name evidence="2" type="ORF">GXP69_15115</name>
</gene>
<name>A0A6B3LZE3_9BACT</name>
<keyword evidence="1" id="KW-1133">Transmembrane helix</keyword>
<evidence type="ECO:0000313" key="2">
    <source>
        <dbReference type="EMBL" id="NEM99030.1"/>
    </source>
</evidence>
<proteinExistence type="predicted"/>
<reference evidence="2 3" key="1">
    <citation type="submission" date="2020-02" db="EMBL/GenBank/DDBJ databases">
        <authorList>
            <person name="Kim M.K."/>
        </authorList>
    </citation>
    <scope>NUCLEOTIDE SEQUENCE [LARGE SCALE GENOMIC DNA]</scope>
    <source>
        <strain evidence="2 3">BT327</strain>
    </source>
</reference>
<dbReference type="AlphaFoldDB" id="A0A6B3LZE3"/>
<evidence type="ECO:0000313" key="3">
    <source>
        <dbReference type="Proteomes" id="UP000474777"/>
    </source>
</evidence>
<dbReference type="EMBL" id="JAAGWD010000006">
    <property type="protein sequence ID" value="NEM99030.1"/>
    <property type="molecule type" value="Genomic_DNA"/>
</dbReference>
<dbReference type="Proteomes" id="UP000474777">
    <property type="component" value="Unassembled WGS sequence"/>
</dbReference>
<sequence length="304" mass="34450">MLSRKRIVTGIFLSIFLLNPFLGFASHTYNTDTTQLNKQRLYILGTAFTVGYSAMLVGLNKAWYAEQERTSFHFFNDNSQWKQVDKAGHFWGAFHQSRAGIDMLRWAGVPDKKAIVYGGLLGVVLQTPVEVFDGYQKDYGASVGDLVANTAGSAAIVIQELAWREVRIMPKYSFHKTRFAGERPNVLGKSLAEQALKDYNGQTYWLSVNVGDFMAEESRYPKWLSIAIGYGAEEIVYNHNATNHSLGFDAHRQYYLSPDLNLMHFKGRSKVLNTALYVLSIVKIPAPALEYNRKDGFKFHALYF</sequence>
<comment type="caution">
    <text evidence="2">The sequence shown here is derived from an EMBL/GenBank/DDBJ whole genome shotgun (WGS) entry which is preliminary data.</text>
</comment>
<accession>A0A6B3LZE3</accession>
<evidence type="ECO:0000256" key="1">
    <source>
        <dbReference type="SAM" id="Phobius"/>
    </source>
</evidence>
<feature type="transmembrane region" description="Helical" evidence="1">
    <location>
        <begin position="41"/>
        <end position="59"/>
    </location>
</feature>
<keyword evidence="1" id="KW-0812">Transmembrane</keyword>
<keyword evidence="3" id="KW-1185">Reference proteome</keyword>
<dbReference type="Pfam" id="PF10043">
    <property type="entry name" value="DUF2279"/>
    <property type="match status" value="1"/>
</dbReference>
<protein>
    <submittedName>
        <fullName evidence="2">DUF2279 domain-containing protein</fullName>
    </submittedName>
</protein>
<keyword evidence="1" id="KW-0472">Membrane</keyword>